<dbReference type="EMBL" id="CAEZWQ010000130">
    <property type="protein sequence ID" value="CAB4669578.1"/>
    <property type="molecule type" value="Genomic_DNA"/>
</dbReference>
<dbReference type="InterPro" id="IPR004199">
    <property type="entry name" value="B-gal_small/dom_5"/>
</dbReference>
<evidence type="ECO:0000256" key="3">
    <source>
        <dbReference type="ARBA" id="ARBA00022801"/>
    </source>
</evidence>
<dbReference type="GO" id="GO:0005990">
    <property type="term" value="P:lactose catabolic process"/>
    <property type="evidence" value="ECO:0007669"/>
    <property type="project" value="TreeGrafter"/>
</dbReference>
<keyword evidence="3" id="KW-0378">Hydrolase</keyword>
<evidence type="ECO:0000259" key="5">
    <source>
        <dbReference type="SMART" id="SM01038"/>
    </source>
</evidence>
<evidence type="ECO:0000256" key="1">
    <source>
        <dbReference type="ARBA" id="ARBA00001412"/>
    </source>
</evidence>
<dbReference type="EC" id="3.2.1.23" evidence="2"/>
<dbReference type="InterPro" id="IPR050347">
    <property type="entry name" value="Bact_Beta-galactosidase"/>
</dbReference>
<dbReference type="PANTHER" id="PTHR46323">
    <property type="entry name" value="BETA-GALACTOSIDASE"/>
    <property type="match status" value="1"/>
</dbReference>
<sequence>MARVGTNFELDGSLSDLTWFGSGPHESYPDRKIARIGRYISSVAGQYIPYVRPQENGGHNNVRWFELTNALGHGVRIQLSKPLQVSVTPNRAVDLADATHDVEVIASGNTVVHIDAAHRGLGTASCGPDTLDKYIVKTGVHTWEWIVTSIPN</sequence>
<dbReference type="AlphaFoldDB" id="A0A6J6M9G3"/>
<proteinExistence type="predicted"/>
<gene>
    <name evidence="6" type="ORF">UFOPK2275_00987</name>
</gene>
<protein>
    <recommendedName>
        <fullName evidence="2">beta-galactosidase</fullName>
        <ecNumber evidence="2">3.2.1.23</ecNumber>
    </recommendedName>
</protein>
<dbReference type="SMART" id="SM01038">
    <property type="entry name" value="Bgal_small_N"/>
    <property type="match status" value="1"/>
</dbReference>
<feature type="domain" description="Beta galactosidase small chain/" evidence="5">
    <location>
        <begin position="3"/>
        <end position="148"/>
    </location>
</feature>
<dbReference type="InterPro" id="IPR014718">
    <property type="entry name" value="GH-type_carb-bd"/>
</dbReference>
<dbReference type="Pfam" id="PF02929">
    <property type="entry name" value="Bgal_small_N"/>
    <property type="match status" value="1"/>
</dbReference>
<evidence type="ECO:0000256" key="2">
    <source>
        <dbReference type="ARBA" id="ARBA00012756"/>
    </source>
</evidence>
<dbReference type="PANTHER" id="PTHR46323:SF2">
    <property type="entry name" value="BETA-GALACTOSIDASE"/>
    <property type="match status" value="1"/>
</dbReference>
<evidence type="ECO:0000256" key="4">
    <source>
        <dbReference type="ARBA" id="ARBA00023295"/>
    </source>
</evidence>
<organism evidence="6">
    <name type="scientific">freshwater metagenome</name>
    <dbReference type="NCBI Taxonomy" id="449393"/>
    <lineage>
        <taxon>unclassified sequences</taxon>
        <taxon>metagenomes</taxon>
        <taxon>ecological metagenomes</taxon>
    </lineage>
</organism>
<accession>A0A6J6M9G3</accession>
<keyword evidence="4" id="KW-0326">Glycosidase</keyword>
<dbReference type="Gene3D" id="2.70.98.10">
    <property type="match status" value="1"/>
</dbReference>
<comment type="catalytic activity">
    <reaction evidence="1">
        <text>Hydrolysis of terminal non-reducing beta-D-galactose residues in beta-D-galactosides.</text>
        <dbReference type="EC" id="3.2.1.23"/>
    </reaction>
</comment>
<name>A0A6J6M9G3_9ZZZZ</name>
<dbReference type="SUPFAM" id="SSF74650">
    <property type="entry name" value="Galactose mutarotase-like"/>
    <property type="match status" value="1"/>
</dbReference>
<evidence type="ECO:0000313" key="6">
    <source>
        <dbReference type="EMBL" id="CAB4669578.1"/>
    </source>
</evidence>
<dbReference type="GO" id="GO:0004565">
    <property type="term" value="F:beta-galactosidase activity"/>
    <property type="evidence" value="ECO:0007669"/>
    <property type="project" value="UniProtKB-EC"/>
</dbReference>
<dbReference type="GO" id="GO:0030246">
    <property type="term" value="F:carbohydrate binding"/>
    <property type="evidence" value="ECO:0007669"/>
    <property type="project" value="InterPro"/>
</dbReference>
<reference evidence="6" key="1">
    <citation type="submission" date="2020-05" db="EMBL/GenBank/DDBJ databases">
        <authorList>
            <person name="Chiriac C."/>
            <person name="Salcher M."/>
            <person name="Ghai R."/>
            <person name="Kavagutti S V."/>
        </authorList>
    </citation>
    <scope>NUCLEOTIDE SEQUENCE</scope>
</reference>
<dbReference type="InterPro" id="IPR011013">
    <property type="entry name" value="Gal_mutarotase_sf_dom"/>
</dbReference>
<dbReference type="GO" id="GO:0009341">
    <property type="term" value="C:beta-galactosidase complex"/>
    <property type="evidence" value="ECO:0007669"/>
    <property type="project" value="InterPro"/>
</dbReference>